<gene>
    <name evidence="2" type="ORF">FN846DRAFT_979065</name>
</gene>
<dbReference type="EMBL" id="VXIS01000447">
    <property type="protein sequence ID" value="KAA8893415.1"/>
    <property type="molecule type" value="Genomic_DNA"/>
</dbReference>
<evidence type="ECO:0000256" key="1">
    <source>
        <dbReference type="SAM" id="MobiDB-lite"/>
    </source>
</evidence>
<evidence type="ECO:0000313" key="2">
    <source>
        <dbReference type="EMBL" id="KAA8893415.1"/>
    </source>
</evidence>
<protein>
    <submittedName>
        <fullName evidence="2">Uncharacterized protein</fullName>
    </submittedName>
</protein>
<name>A0A5J5ECZ2_9PEZI</name>
<organism evidence="2 3">
    <name type="scientific">Sphaerosporella brunnea</name>
    <dbReference type="NCBI Taxonomy" id="1250544"/>
    <lineage>
        <taxon>Eukaryota</taxon>
        <taxon>Fungi</taxon>
        <taxon>Dikarya</taxon>
        <taxon>Ascomycota</taxon>
        <taxon>Pezizomycotina</taxon>
        <taxon>Pezizomycetes</taxon>
        <taxon>Pezizales</taxon>
        <taxon>Pyronemataceae</taxon>
        <taxon>Sphaerosporella</taxon>
    </lineage>
</organism>
<accession>A0A5J5ECZ2</accession>
<feature type="compositionally biased region" description="Basic and acidic residues" evidence="1">
    <location>
        <begin position="1"/>
        <end position="16"/>
    </location>
</feature>
<evidence type="ECO:0000313" key="3">
    <source>
        <dbReference type="Proteomes" id="UP000326924"/>
    </source>
</evidence>
<feature type="region of interest" description="Disordered" evidence="1">
    <location>
        <begin position="1"/>
        <end position="22"/>
    </location>
</feature>
<proteinExistence type="predicted"/>
<keyword evidence="3" id="KW-1185">Reference proteome</keyword>
<dbReference type="InParanoid" id="A0A5J5ECZ2"/>
<reference evidence="2 3" key="1">
    <citation type="submission" date="2019-09" db="EMBL/GenBank/DDBJ databases">
        <title>Draft genome of the ectomycorrhizal ascomycete Sphaerosporella brunnea.</title>
        <authorList>
            <consortium name="DOE Joint Genome Institute"/>
            <person name="Benucci G.M."/>
            <person name="Marozzi G."/>
            <person name="Antonielli L."/>
            <person name="Sanchez S."/>
            <person name="Marco P."/>
            <person name="Wang X."/>
            <person name="Falini L.B."/>
            <person name="Barry K."/>
            <person name="Haridas S."/>
            <person name="Lipzen A."/>
            <person name="Labutti K."/>
            <person name="Grigoriev I.V."/>
            <person name="Murat C."/>
            <person name="Martin F."/>
            <person name="Albertini E."/>
            <person name="Donnini D."/>
            <person name="Bonito G."/>
        </authorList>
    </citation>
    <scope>NUCLEOTIDE SEQUENCE [LARGE SCALE GENOMIC DNA]</scope>
    <source>
        <strain evidence="2 3">Sb_GMNB300</strain>
    </source>
</reference>
<sequence length="203" mass="23057">MVPVADKHRNIRRDAAVKSTRCRPTNRKKIEILSYLDTPRETTMGDGRIETRKPTTREAGKLYGADASQRYKEGKWPKMEQDLYDEFIEHRQKGKNHPPGLVSIGFYPSACRALPRRRAGLFFLLVGFADFMTLPRAGAHDSELSVKGIPKEGLIIGDYYSMEAGGLTRERYEELVGDRTGILSRATTSLLERSMVIVRRLKL</sequence>
<comment type="caution">
    <text evidence="2">The sequence shown here is derived from an EMBL/GenBank/DDBJ whole genome shotgun (WGS) entry which is preliminary data.</text>
</comment>
<dbReference type="AlphaFoldDB" id="A0A5J5ECZ2"/>
<dbReference type="Proteomes" id="UP000326924">
    <property type="component" value="Unassembled WGS sequence"/>
</dbReference>